<dbReference type="PANTHER" id="PTHR43227:SF11">
    <property type="entry name" value="BLL4140 PROTEIN"/>
    <property type="match status" value="1"/>
</dbReference>
<evidence type="ECO:0000256" key="7">
    <source>
        <dbReference type="RuleBase" id="RU363032"/>
    </source>
</evidence>
<dbReference type="CDD" id="cd06261">
    <property type="entry name" value="TM_PBP2"/>
    <property type="match status" value="1"/>
</dbReference>
<name>A0A3T1CZT6_9BACL</name>
<comment type="similarity">
    <text evidence="7">Belongs to the binding-protein-dependent transport system permease family.</text>
</comment>
<dbReference type="InterPro" id="IPR035906">
    <property type="entry name" value="MetI-like_sf"/>
</dbReference>
<feature type="transmembrane region" description="Helical" evidence="7">
    <location>
        <begin position="153"/>
        <end position="176"/>
    </location>
</feature>
<dbReference type="GO" id="GO:0005886">
    <property type="term" value="C:plasma membrane"/>
    <property type="evidence" value="ECO:0007669"/>
    <property type="project" value="UniProtKB-SubCell"/>
</dbReference>
<evidence type="ECO:0000259" key="8">
    <source>
        <dbReference type="PROSITE" id="PS50928"/>
    </source>
</evidence>
<keyword evidence="2 7" id="KW-0813">Transport</keyword>
<dbReference type="KEGG" id="cohn:KCTCHS21_06740"/>
<evidence type="ECO:0000256" key="3">
    <source>
        <dbReference type="ARBA" id="ARBA00022475"/>
    </source>
</evidence>
<feature type="transmembrane region" description="Helical" evidence="7">
    <location>
        <begin position="197"/>
        <end position="219"/>
    </location>
</feature>
<dbReference type="Gene3D" id="1.10.3720.10">
    <property type="entry name" value="MetI-like"/>
    <property type="match status" value="1"/>
</dbReference>
<dbReference type="Pfam" id="PF00528">
    <property type="entry name" value="BPD_transp_1"/>
    <property type="match status" value="1"/>
</dbReference>
<feature type="transmembrane region" description="Helical" evidence="7">
    <location>
        <begin position="257"/>
        <end position="279"/>
    </location>
</feature>
<feature type="domain" description="ABC transmembrane type-1" evidence="8">
    <location>
        <begin position="67"/>
        <end position="278"/>
    </location>
</feature>
<feature type="transmembrane region" description="Helical" evidence="7">
    <location>
        <begin position="12"/>
        <end position="34"/>
    </location>
</feature>
<dbReference type="EMBL" id="AP019400">
    <property type="protein sequence ID" value="BBI31275.1"/>
    <property type="molecule type" value="Genomic_DNA"/>
</dbReference>
<evidence type="ECO:0000313" key="9">
    <source>
        <dbReference type="EMBL" id="BBI31275.1"/>
    </source>
</evidence>
<dbReference type="InterPro" id="IPR000515">
    <property type="entry name" value="MetI-like"/>
</dbReference>
<evidence type="ECO:0000256" key="2">
    <source>
        <dbReference type="ARBA" id="ARBA00022448"/>
    </source>
</evidence>
<evidence type="ECO:0000256" key="1">
    <source>
        <dbReference type="ARBA" id="ARBA00004651"/>
    </source>
</evidence>
<protein>
    <submittedName>
        <fullName evidence="9">Permease</fullName>
    </submittedName>
</protein>
<organism evidence="9 10">
    <name type="scientific">Cohnella abietis</name>
    <dbReference type="NCBI Taxonomy" id="2507935"/>
    <lineage>
        <taxon>Bacteria</taxon>
        <taxon>Bacillati</taxon>
        <taxon>Bacillota</taxon>
        <taxon>Bacilli</taxon>
        <taxon>Bacillales</taxon>
        <taxon>Paenibacillaceae</taxon>
        <taxon>Cohnella</taxon>
    </lineage>
</organism>
<comment type="subcellular location">
    <subcellularLocation>
        <location evidence="1 7">Cell membrane</location>
        <topology evidence="1 7">Multi-pass membrane protein</topology>
    </subcellularLocation>
</comment>
<keyword evidence="4 7" id="KW-0812">Transmembrane</keyword>
<evidence type="ECO:0000256" key="6">
    <source>
        <dbReference type="ARBA" id="ARBA00023136"/>
    </source>
</evidence>
<dbReference type="RefSeq" id="WP_130605125.1">
    <property type="nucleotide sequence ID" value="NZ_AP019400.1"/>
</dbReference>
<evidence type="ECO:0000313" key="10">
    <source>
        <dbReference type="Proteomes" id="UP000289856"/>
    </source>
</evidence>
<proteinExistence type="inferred from homology"/>
<accession>A0A3T1CZT6</accession>
<dbReference type="AlphaFoldDB" id="A0A3T1CZT6"/>
<evidence type="ECO:0000256" key="5">
    <source>
        <dbReference type="ARBA" id="ARBA00022989"/>
    </source>
</evidence>
<gene>
    <name evidence="9" type="ORF">KCTCHS21_06740</name>
</gene>
<keyword evidence="5 7" id="KW-1133">Transmembrane helix</keyword>
<dbReference type="OrthoDB" id="9785347at2"/>
<dbReference type="InterPro" id="IPR050809">
    <property type="entry name" value="UgpAE/MalFG_permease"/>
</dbReference>
<dbReference type="PANTHER" id="PTHR43227">
    <property type="entry name" value="BLL4140 PROTEIN"/>
    <property type="match status" value="1"/>
</dbReference>
<sequence length="287" mass="32279">MKYLKKHGVALCYTLPAAIIITAFFITSILYTFYVSFTNDNGLGAPKWVGFENYVNIFRDLTYITSLKNTFIWVVATLVFPVGLGLLFSVLLQNIKGQRFFKNIFYLPYAMSLTVVGVIWVFLFSQTGINFLLNKIGMEWLAMEWLSTPPYNTYAMIVASVWQGTGTNMLLFLIGLGALPKDPFEAASIDGASRLRTFWSITLPLLNPITIVVMGMALVNSFKIFDLIWVMTMGGPYRSSETLAVTMYRESFVLFHFGQGAAISIVLTIASIAVSWFYLRKTIVKEA</sequence>
<dbReference type="Proteomes" id="UP000289856">
    <property type="component" value="Chromosome"/>
</dbReference>
<dbReference type="PROSITE" id="PS50928">
    <property type="entry name" value="ABC_TM1"/>
    <property type="match status" value="1"/>
</dbReference>
<keyword evidence="6 7" id="KW-0472">Membrane</keyword>
<reference evidence="9 10" key="1">
    <citation type="submission" date="2019-01" db="EMBL/GenBank/DDBJ databases">
        <title>Complete genome sequence of Cohnella hallensis HS21 isolated from Korean fir (Abies koreana) rhizospheric soil.</title>
        <authorList>
            <person name="Jiang L."/>
            <person name="Kang S.W."/>
            <person name="Kim S."/>
            <person name="Jung J."/>
            <person name="Kim C.Y."/>
            <person name="Kim D.H."/>
            <person name="Kim S.W."/>
            <person name="Lee J."/>
        </authorList>
    </citation>
    <scope>NUCLEOTIDE SEQUENCE [LARGE SCALE GENOMIC DNA]</scope>
    <source>
        <strain evidence="9 10">HS21</strain>
    </source>
</reference>
<feature type="transmembrane region" description="Helical" evidence="7">
    <location>
        <begin position="104"/>
        <end position="133"/>
    </location>
</feature>
<keyword evidence="10" id="KW-1185">Reference proteome</keyword>
<dbReference type="GO" id="GO:0055085">
    <property type="term" value="P:transmembrane transport"/>
    <property type="evidence" value="ECO:0007669"/>
    <property type="project" value="InterPro"/>
</dbReference>
<evidence type="ECO:0000256" key="4">
    <source>
        <dbReference type="ARBA" id="ARBA00022692"/>
    </source>
</evidence>
<feature type="transmembrane region" description="Helical" evidence="7">
    <location>
        <begin position="71"/>
        <end position="92"/>
    </location>
</feature>
<dbReference type="SUPFAM" id="SSF161098">
    <property type="entry name" value="MetI-like"/>
    <property type="match status" value="1"/>
</dbReference>
<dbReference type="SUPFAM" id="SSF160964">
    <property type="entry name" value="MalF N-terminal region-like"/>
    <property type="match status" value="1"/>
</dbReference>
<keyword evidence="3" id="KW-1003">Cell membrane</keyword>